<dbReference type="InterPro" id="IPR009826">
    <property type="entry name" value="DNA_circ_N"/>
</dbReference>
<comment type="caution">
    <text evidence="2">The sequence shown here is derived from an EMBL/GenBank/DDBJ whole genome shotgun (WGS) entry which is preliminary data.</text>
</comment>
<evidence type="ECO:0000313" key="2">
    <source>
        <dbReference type="EMBL" id="MEY9451204.1"/>
    </source>
</evidence>
<feature type="domain" description="DNA circulation N-terminal" evidence="1">
    <location>
        <begin position="15"/>
        <end position="106"/>
    </location>
</feature>
<dbReference type="EMBL" id="JBGBZJ010000001">
    <property type="protein sequence ID" value="MEY9451204.1"/>
    <property type="molecule type" value="Genomic_DNA"/>
</dbReference>
<dbReference type="RefSeq" id="WP_038975071.1">
    <property type="nucleotide sequence ID" value="NZ_CP150124.1"/>
</dbReference>
<proteinExistence type="predicted"/>
<name>A0ABV4FJS6_9BRAD</name>
<gene>
    <name evidence="2" type="ORF">ABIG07_000152</name>
</gene>
<evidence type="ECO:0000313" key="3">
    <source>
        <dbReference type="Proteomes" id="UP001565369"/>
    </source>
</evidence>
<organism evidence="2 3">
    <name type="scientific">Bradyrhizobium ottawaense</name>
    <dbReference type="NCBI Taxonomy" id="931866"/>
    <lineage>
        <taxon>Bacteria</taxon>
        <taxon>Pseudomonadati</taxon>
        <taxon>Pseudomonadota</taxon>
        <taxon>Alphaproteobacteria</taxon>
        <taxon>Hyphomicrobiales</taxon>
        <taxon>Nitrobacteraceae</taxon>
        <taxon>Bradyrhizobium</taxon>
    </lineage>
</organism>
<reference evidence="2 3" key="1">
    <citation type="submission" date="2024-07" db="EMBL/GenBank/DDBJ databases">
        <title>Genomic Encyclopedia of Type Strains, Phase V (KMG-V): Genome sequencing to study the core and pangenomes of soil and plant-associated prokaryotes.</title>
        <authorList>
            <person name="Whitman W."/>
        </authorList>
    </citation>
    <scope>NUCLEOTIDE SEQUENCE [LARGE SCALE GENOMIC DNA]</scope>
    <source>
        <strain evidence="2 3">USDA 152</strain>
    </source>
</reference>
<keyword evidence="3" id="KW-1185">Reference proteome</keyword>
<dbReference type="Pfam" id="PF07157">
    <property type="entry name" value="DNA_circ_N"/>
    <property type="match status" value="1"/>
</dbReference>
<sequence length="182" mass="20819">MSNIFDVPSAWRDQLMPASYNDARFHCEGNSRESGRRIVEHEFPKKELPYAEDMGRQAREFSVRGYCIVYPYDSEILLFRRDYRQARNLLIDALEKEGPGVLQLPTQPPQLVVCSRYRITEEERFGGYCVFDMTFLEYGIDPQRWAPSIDKAGALNSASENMRDRAKRVLTGPSLAAAGVEA</sequence>
<accession>A0ABV4FJS6</accession>
<evidence type="ECO:0000259" key="1">
    <source>
        <dbReference type="Pfam" id="PF07157"/>
    </source>
</evidence>
<dbReference type="Proteomes" id="UP001565369">
    <property type="component" value="Unassembled WGS sequence"/>
</dbReference>
<protein>
    <submittedName>
        <fullName evidence="2">Prophage DNA circulation protein</fullName>
    </submittedName>
</protein>